<accession>A0A9N9HF57</accession>
<dbReference type="OrthoDB" id="550575at2759"/>
<name>A0A9N9HF57_9GLOM</name>
<dbReference type="Proteomes" id="UP000789759">
    <property type="component" value="Unassembled WGS sequence"/>
</dbReference>
<keyword evidence="2" id="KW-1185">Reference proteome</keyword>
<dbReference type="InterPro" id="IPR032675">
    <property type="entry name" value="LRR_dom_sf"/>
</dbReference>
<protein>
    <submittedName>
        <fullName evidence="1">12966_t:CDS:1</fullName>
    </submittedName>
</protein>
<dbReference type="GO" id="GO:0031146">
    <property type="term" value="P:SCF-dependent proteasomal ubiquitin-dependent protein catabolic process"/>
    <property type="evidence" value="ECO:0007669"/>
    <property type="project" value="TreeGrafter"/>
</dbReference>
<comment type="caution">
    <text evidence="1">The sequence shown here is derived from an EMBL/GenBank/DDBJ whole genome shotgun (WGS) entry which is preliminary data.</text>
</comment>
<organism evidence="1 2">
    <name type="scientific">Cetraspora pellucida</name>
    <dbReference type="NCBI Taxonomy" id="1433469"/>
    <lineage>
        <taxon>Eukaryota</taxon>
        <taxon>Fungi</taxon>
        <taxon>Fungi incertae sedis</taxon>
        <taxon>Mucoromycota</taxon>
        <taxon>Glomeromycotina</taxon>
        <taxon>Glomeromycetes</taxon>
        <taxon>Diversisporales</taxon>
        <taxon>Gigasporaceae</taxon>
        <taxon>Cetraspora</taxon>
    </lineage>
</organism>
<reference evidence="1" key="1">
    <citation type="submission" date="2021-06" db="EMBL/GenBank/DDBJ databases">
        <authorList>
            <person name="Kallberg Y."/>
            <person name="Tangrot J."/>
            <person name="Rosling A."/>
        </authorList>
    </citation>
    <scope>NUCLEOTIDE SEQUENCE</scope>
    <source>
        <strain evidence="1">FL966</strain>
    </source>
</reference>
<dbReference type="GO" id="GO:0019005">
    <property type="term" value="C:SCF ubiquitin ligase complex"/>
    <property type="evidence" value="ECO:0007669"/>
    <property type="project" value="TreeGrafter"/>
</dbReference>
<evidence type="ECO:0000313" key="1">
    <source>
        <dbReference type="EMBL" id="CAG8669147.1"/>
    </source>
</evidence>
<evidence type="ECO:0000313" key="2">
    <source>
        <dbReference type="Proteomes" id="UP000789759"/>
    </source>
</evidence>
<sequence length="417" mass="48989">MNPPNNDNNKLISQRAFSVSLILINILAHILLEREIFTCTLVNRWWNQLATERLWHRFRGLKNNSKTKSFEKFYQVLVSARDGKCLHQYGRYVKILDLERLELDQERLLMTLECCQRIETFIIGTKVLNKNQMDKMVSRLPNLKFFKFSDSVEINDGEAMSVIADYCPRLEELELKKDISCFGEVLFRIVEQCKKIQRLDIEEKNYEDQIMIPILENIPEITQLKIHQCIGISEEVLLKIFKFCPKLTKLNVTNMHEITTEFALATAKHFKKCFRLTINKVDRPLDSCIEASENKLNISLYEIDLGMIIDYFTNRKEKLRELILSGIELSKLTLEIICKNLDLYTLMLSGVEELAKADIIAAISELKNLKIFTIRFSRVHVDYLLDDEKEQLLEICPNLEFVRWHTIPYNLRNSQNK</sequence>
<dbReference type="SUPFAM" id="SSF52047">
    <property type="entry name" value="RNI-like"/>
    <property type="match status" value="1"/>
</dbReference>
<gene>
    <name evidence="1" type="ORF">CPELLU_LOCUS10182</name>
</gene>
<proteinExistence type="predicted"/>
<dbReference type="EMBL" id="CAJVQA010008264">
    <property type="protein sequence ID" value="CAG8669147.1"/>
    <property type="molecule type" value="Genomic_DNA"/>
</dbReference>
<dbReference type="Gene3D" id="3.80.10.10">
    <property type="entry name" value="Ribonuclease Inhibitor"/>
    <property type="match status" value="1"/>
</dbReference>
<dbReference type="PANTHER" id="PTHR13318">
    <property type="entry name" value="PARTNER OF PAIRED, ISOFORM B-RELATED"/>
    <property type="match status" value="1"/>
</dbReference>
<dbReference type="AlphaFoldDB" id="A0A9N9HF57"/>